<name>A0A5C3NT79_9APHY</name>
<feature type="compositionally biased region" description="Basic and acidic residues" evidence="1">
    <location>
        <begin position="7"/>
        <end position="33"/>
    </location>
</feature>
<organism evidence="2 3">
    <name type="scientific">Polyporus arcularius HHB13444</name>
    <dbReference type="NCBI Taxonomy" id="1314778"/>
    <lineage>
        <taxon>Eukaryota</taxon>
        <taxon>Fungi</taxon>
        <taxon>Dikarya</taxon>
        <taxon>Basidiomycota</taxon>
        <taxon>Agaricomycotina</taxon>
        <taxon>Agaricomycetes</taxon>
        <taxon>Polyporales</taxon>
        <taxon>Polyporaceae</taxon>
        <taxon>Polyporus</taxon>
    </lineage>
</organism>
<evidence type="ECO:0000313" key="2">
    <source>
        <dbReference type="EMBL" id="TFK79979.1"/>
    </source>
</evidence>
<gene>
    <name evidence="2" type="ORF">K466DRAFT_569917</name>
</gene>
<feature type="compositionally biased region" description="Acidic residues" evidence="1">
    <location>
        <begin position="732"/>
        <end position="742"/>
    </location>
</feature>
<accession>A0A5C3NT79</accession>
<sequence>MQRAKRARETRSGRRANGLRELRDEQGGREDWKSVQVARASIIYPMPPPQKTPQSDNRHADYGRTASGARILVPATPAFTVFRDETAGPALPAAAQPLTPMLINDTFDLITPPPATQMPTRSPLEERAVNVVEGESARRRAPPAMVGTIPVAELHDALSRAPAPEWAFPTTAQAQTAAAASALRNAAGDPDSPPLNFSFDTATTGSISPSVRAAEFRALATPAAANATTADGAQNAATVQHGTQMNNPTTTTQVTTALGQTVNASSAAAPTMASTLDIPLAMPTPNAADAEDLFQYFATPPVFADPFLSPQTREQGQLQATNEAAEANVYGEPACATSNGIDPRTAKKRPWNGTPEPESERRNARRMRPAGTTPAMRSAPILPNEHVVNNSILNPWVEGMVTEYGERTDGVADCSFAPVDSSTPAVHNVPRHRLTEQLHVDPTNVPATTALAHAAHGNPSTLLPLDGTDAWHGIEESTGTQRGRQDRMEVDATAPRRCSPSPEQPAKGKGKGKARATSADLSQSEQEETTHDEQENGWDEAEVLEARQRSLKQTLLGRADGWTQQGPFQRERTGLAGPSRAARHYDDQSAIWPSTQPLRDAHTSHSRAGGANDYAESGYCNEWTRPGSATRPGADGEQRGSSRPRRNDARERLEFIPFPNTRAAEHLAARGVRGSGSIQRSPMSRVFGLQRTPSPVTSGRRAQHAFDEGRPRQEEERMDDALEADDGRSWDGEPEEDAQWDQEDGELLPTALREHAPLENSAPTPAPAGGFPTIHRDDPESMLRGMAVDWMREIWGDAPNTDVLVQVFNYRFSEDDVLNGRIAESLRWAFEQLSGEQGFDVVPPEPEDSASPRSRTLPSIWAIRGLSPRATAHSIARGFWSFPAISFAALPRTAPMQSWLFTLEGFLEGNAEKIRAAVMRTLMEDEMQQWLIRMLSTHPAYEGRSIRRALTDTLDSLRVETMQLTNGTHLASVFIRPPTRSLREWRRWVAELRTRRYRSFAIGTGRVRNTSQCAGCMSVAHLTHLCPFPRIPGWNGPEAGEGVFGRRNLRTNTNRTSYPDRRSNGPVSNRRRENRDRRGGNEGRSQRNTPGPRQYERNAQYRRNDRDNRESRSDRENQDPSRRHGADRRRNGNGSGNSQGNGNGSNRGRRFY</sequence>
<dbReference type="AlphaFoldDB" id="A0A5C3NT79"/>
<evidence type="ECO:0000256" key="1">
    <source>
        <dbReference type="SAM" id="MobiDB-lite"/>
    </source>
</evidence>
<evidence type="ECO:0000313" key="3">
    <source>
        <dbReference type="Proteomes" id="UP000308197"/>
    </source>
</evidence>
<feature type="region of interest" description="Disordered" evidence="1">
    <location>
        <begin position="669"/>
        <end position="742"/>
    </location>
</feature>
<feature type="compositionally biased region" description="Basic and acidic residues" evidence="1">
    <location>
        <begin position="704"/>
        <end position="715"/>
    </location>
</feature>
<dbReference type="InParanoid" id="A0A5C3NT79"/>
<feature type="region of interest" description="Disordered" evidence="1">
    <location>
        <begin position="1"/>
        <end position="34"/>
    </location>
</feature>
<protein>
    <submittedName>
        <fullName evidence="2">Uncharacterized protein</fullName>
    </submittedName>
</protein>
<keyword evidence="3" id="KW-1185">Reference proteome</keyword>
<dbReference type="Proteomes" id="UP000308197">
    <property type="component" value="Unassembled WGS sequence"/>
</dbReference>
<feature type="region of interest" description="Disordered" evidence="1">
    <location>
        <begin position="333"/>
        <end position="380"/>
    </location>
</feature>
<feature type="compositionally biased region" description="Gly residues" evidence="1">
    <location>
        <begin position="1133"/>
        <end position="1145"/>
    </location>
</feature>
<feature type="region of interest" description="Disordered" evidence="1">
    <location>
        <begin position="558"/>
        <end position="610"/>
    </location>
</feature>
<dbReference type="EMBL" id="ML211877">
    <property type="protein sequence ID" value="TFK79979.1"/>
    <property type="molecule type" value="Genomic_DNA"/>
</dbReference>
<feature type="region of interest" description="Disordered" evidence="1">
    <location>
        <begin position="1042"/>
        <end position="1152"/>
    </location>
</feature>
<proteinExistence type="predicted"/>
<feature type="compositionally biased region" description="Basic and acidic residues" evidence="1">
    <location>
        <begin position="1102"/>
        <end position="1130"/>
    </location>
</feature>
<feature type="compositionally biased region" description="Basic and acidic residues" evidence="1">
    <location>
        <begin position="634"/>
        <end position="652"/>
    </location>
</feature>
<feature type="compositionally biased region" description="Basic and acidic residues" evidence="1">
    <location>
        <begin position="1070"/>
        <end position="1085"/>
    </location>
</feature>
<feature type="region of interest" description="Disordered" evidence="1">
    <location>
        <begin position="457"/>
        <end position="538"/>
    </location>
</feature>
<reference evidence="2 3" key="1">
    <citation type="journal article" date="2019" name="Nat. Ecol. Evol.">
        <title>Megaphylogeny resolves global patterns of mushroom evolution.</title>
        <authorList>
            <person name="Varga T."/>
            <person name="Krizsan K."/>
            <person name="Foldi C."/>
            <person name="Dima B."/>
            <person name="Sanchez-Garcia M."/>
            <person name="Sanchez-Ramirez S."/>
            <person name="Szollosi G.J."/>
            <person name="Szarkandi J.G."/>
            <person name="Papp V."/>
            <person name="Albert L."/>
            <person name="Andreopoulos W."/>
            <person name="Angelini C."/>
            <person name="Antonin V."/>
            <person name="Barry K.W."/>
            <person name="Bougher N.L."/>
            <person name="Buchanan P."/>
            <person name="Buyck B."/>
            <person name="Bense V."/>
            <person name="Catcheside P."/>
            <person name="Chovatia M."/>
            <person name="Cooper J."/>
            <person name="Damon W."/>
            <person name="Desjardin D."/>
            <person name="Finy P."/>
            <person name="Geml J."/>
            <person name="Haridas S."/>
            <person name="Hughes K."/>
            <person name="Justo A."/>
            <person name="Karasinski D."/>
            <person name="Kautmanova I."/>
            <person name="Kiss B."/>
            <person name="Kocsube S."/>
            <person name="Kotiranta H."/>
            <person name="LaButti K.M."/>
            <person name="Lechner B.E."/>
            <person name="Liimatainen K."/>
            <person name="Lipzen A."/>
            <person name="Lukacs Z."/>
            <person name="Mihaltcheva S."/>
            <person name="Morgado L.N."/>
            <person name="Niskanen T."/>
            <person name="Noordeloos M.E."/>
            <person name="Ohm R.A."/>
            <person name="Ortiz-Santana B."/>
            <person name="Ovrebo C."/>
            <person name="Racz N."/>
            <person name="Riley R."/>
            <person name="Savchenko A."/>
            <person name="Shiryaev A."/>
            <person name="Soop K."/>
            <person name="Spirin V."/>
            <person name="Szebenyi C."/>
            <person name="Tomsovsky M."/>
            <person name="Tulloss R.E."/>
            <person name="Uehling J."/>
            <person name="Grigoriev I.V."/>
            <person name="Vagvolgyi C."/>
            <person name="Papp T."/>
            <person name="Martin F.M."/>
            <person name="Miettinen O."/>
            <person name="Hibbett D.S."/>
            <person name="Nagy L.G."/>
        </authorList>
    </citation>
    <scope>NUCLEOTIDE SEQUENCE [LARGE SCALE GENOMIC DNA]</scope>
    <source>
        <strain evidence="2 3">HHB13444</strain>
    </source>
</reference>
<feature type="region of interest" description="Disordered" evidence="1">
    <location>
        <begin position="623"/>
        <end position="652"/>
    </location>
</feature>
<dbReference type="STRING" id="1314778.A0A5C3NT79"/>